<dbReference type="GeneID" id="83011232"/>
<dbReference type="RefSeq" id="WP_042396261.1">
    <property type="nucleotide sequence ID" value="NZ_CYYT01000005.1"/>
</dbReference>
<dbReference type="Proteomes" id="UP000095558">
    <property type="component" value="Unassembled WGS sequence"/>
</dbReference>
<accession>A0A174DC09</accession>
<dbReference type="EMBL" id="CYZV01000017">
    <property type="protein sequence ID" value="CUO23191.1"/>
    <property type="molecule type" value="Genomic_DNA"/>
</dbReference>
<sequence length="62" mass="6989">MKKRENMLKDTPDYEPYSENEVKLSIKEMRELGLIKCGGCCNKGGGACDKRKGCNKKCCNNK</sequence>
<name>A0A174DC09_9CLOT</name>
<reference evidence="1 2" key="1">
    <citation type="submission" date="2015-09" db="EMBL/GenBank/DDBJ databases">
        <authorList>
            <consortium name="Pathogen Informatics"/>
        </authorList>
    </citation>
    <scope>NUCLEOTIDE SEQUENCE [LARGE SCALE GENOMIC DNA]</scope>
    <source>
        <strain evidence="1 2">2789STDY5834855</strain>
    </source>
</reference>
<proteinExistence type="predicted"/>
<organism evidence="1 2">
    <name type="scientific">Clostridium disporicum</name>
    <dbReference type="NCBI Taxonomy" id="84024"/>
    <lineage>
        <taxon>Bacteria</taxon>
        <taxon>Bacillati</taxon>
        <taxon>Bacillota</taxon>
        <taxon>Clostridia</taxon>
        <taxon>Eubacteriales</taxon>
        <taxon>Clostridiaceae</taxon>
        <taxon>Clostridium</taxon>
    </lineage>
</organism>
<gene>
    <name evidence="1" type="ORF">ERS852470_01782</name>
</gene>
<evidence type="ECO:0000313" key="1">
    <source>
        <dbReference type="EMBL" id="CUO23191.1"/>
    </source>
</evidence>
<protein>
    <submittedName>
        <fullName evidence="1">Uncharacterized protein</fullName>
    </submittedName>
</protein>
<dbReference type="OrthoDB" id="1937741at2"/>
<evidence type="ECO:0000313" key="2">
    <source>
        <dbReference type="Proteomes" id="UP000095558"/>
    </source>
</evidence>
<dbReference type="AlphaFoldDB" id="A0A174DC09"/>